<evidence type="ECO:0000313" key="2">
    <source>
        <dbReference type="Proteomes" id="UP000514462"/>
    </source>
</evidence>
<geneLocation type="plasmid" evidence="2">
    <name>prhbstw-00938_2</name>
</geneLocation>
<keyword evidence="1" id="KW-0614">Plasmid</keyword>
<reference evidence="2" key="1">
    <citation type="submission" date="2020-06" db="EMBL/GenBank/DDBJ databases">
        <title>REHAB project genomes.</title>
        <authorList>
            <person name="Shaw L.P."/>
        </authorList>
    </citation>
    <scope>NUCLEOTIDE SEQUENCE [LARGE SCALE GENOMIC DNA]</scope>
    <source>
        <strain evidence="2">RHBSTW-00938</strain>
        <plasmid evidence="2">prhbstw-00938_2</plasmid>
    </source>
</reference>
<name>A0AAP9R1Q4_KLEAE</name>
<sequence>MFFGPESSGDSAAIMYSLIVNCRLNGIEPEDVISVISTWQANRVKELHPWNATLPAN</sequence>
<dbReference type="Proteomes" id="UP000514462">
    <property type="component" value="Plasmid pRHBSTW-00938_2"/>
</dbReference>
<gene>
    <name evidence="1" type="ORF">HV331_25945</name>
</gene>
<accession>A0AAP9R1Q4</accession>
<dbReference type="EMBL" id="CP055905">
    <property type="protein sequence ID" value="QMR42948.1"/>
    <property type="molecule type" value="Genomic_DNA"/>
</dbReference>
<proteinExistence type="predicted"/>
<dbReference type="AlphaFoldDB" id="A0AAP9R1Q4"/>
<protein>
    <submittedName>
        <fullName evidence="1">Transposase domain-containing protein</fullName>
    </submittedName>
</protein>
<organism evidence="1 2">
    <name type="scientific">Klebsiella aerogenes</name>
    <name type="common">Enterobacter aerogenes</name>
    <dbReference type="NCBI Taxonomy" id="548"/>
    <lineage>
        <taxon>Bacteria</taxon>
        <taxon>Pseudomonadati</taxon>
        <taxon>Pseudomonadota</taxon>
        <taxon>Gammaproteobacteria</taxon>
        <taxon>Enterobacterales</taxon>
        <taxon>Enterobacteriaceae</taxon>
        <taxon>Klebsiella/Raoultella group</taxon>
        <taxon>Klebsiella</taxon>
    </lineage>
</organism>
<evidence type="ECO:0000313" key="1">
    <source>
        <dbReference type="EMBL" id="QMR42948.1"/>
    </source>
</evidence>